<proteinExistence type="predicted"/>
<dbReference type="AlphaFoldDB" id="A0A0A9H3A5"/>
<protein>
    <submittedName>
        <fullName evidence="2">Uncharacterized protein</fullName>
    </submittedName>
</protein>
<feature type="region of interest" description="Disordered" evidence="1">
    <location>
        <begin position="1"/>
        <end position="22"/>
    </location>
</feature>
<evidence type="ECO:0000313" key="2">
    <source>
        <dbReference type="EMBL" id="JAE29331.1"/>
    </source>
</evidence>
<sequence>MTNKGCQGQTSHWSQAGSRVNG</sequence>
<reference evidence="2" key="2">
    <citation type="journal article" date="2015" name="Data Brief">
        <title>Shoot transcriptome of the giant reed, Arundo donax.</title>
        <authorList>
            <person name="Barrero R.A."/>
            <person name="Guerrero F.D."/>
            <person name="Moolhuijzen P."/>
            <person name="Goolsby J.A."/>
            <person name="Tidwell J."/>
            <person name="Bellgard S.E."/>
            <person name="Bellgard M.I."/>
        </authorList>
    </citation>
    <scope>NUCLEOTIDE SEQUENCE</scope>
    <source>
        <tissue evidence="2">Shoot tissue taken approximately 20 cm above the soil surface</tissue>
    </source>
</reference>
<evidence type="ECO:0000256" key="1">
    <source>
        <dbReference type="SAM" id="MobiDB-lite"/>
    </source>
</evidence>
<name>A0A0A9H3A5_ARUDO</name>
<dbReference type="EMBL" id="GBRH01168565">
    <property type="protein sequence ID" value="JAE29331.1"/>
    <property type="molecule type" value="Transcribed_RNA"/>
</dbReference>
<accession>A0A0A9H3A5</accession>
<reference evidence="2" key="1">
    <citation type="submission" date="2014-09" db="EMBL/GenBank/DDBJ databases">
        <authorList>
            <person name="Magalhaes I.L.F."/>
            <person name="Oliveira U."/>
            <person name="Santos F.R."/>
            <person name="Vidigal T.H.D.A."/>
            <person name="Brescovit A.D."/>
            <person name="Santos A.J."/>
        </authorList>
    </citation>
    <scope>NUCLEOTIDE SEQUENCE</scope>
    <source>
        <tissue evidence="2">Shoot tissue taken approximately 20 cm above the soil surface</tissue>
    </source>
</reference>
<organism evidence="2">
    <name type="scientific">Arundo donax</name>
    <name type="common">Giant reed</name>
    <name type="synonym">Donax arundinaceus</name>
    <dbReference type="NCBI Taxonomy" id="35708"/>
    <lineage>
        <taxon>Eukaryota</taxon>
        <taxon>Viridiplantae</taxon>
        <taxon>Streptophyta</taxon>
        <taxon>Embryophyta</taxon>
        <taxon>Tracheophyta</taxon>
        <taxon>Spermatophyta</taxon>
        <taxon>Magnoliopsida</taxon>
        <taxon>Liliopsida</taxon>
        <taxon>Poales</taxon>
        <taxon>Poaceae</taxon>
        <taxon>PACMAD clade</taxon>
        <taxon>Arundinoideae</taxon>
        <taxon>Arundineae</taxon>
        <taxon>Arundo</taxon>
    </lineage>
</organism>